<gene>
    <name evidence="4" type="ORF">OHC33_009268</name>
</gene>
<dbReference type="AlphaFoldDB" id="A0AAN8I4Y8"/>
<keyword evidence="1" id="KW-0472">Membrane</keyword>
<proteinExistence type="predicted"/>
<dbReference type="EMBL" id="JAKLMC020000033">
    <property type="protein sequence ID" value="KAK5949671.1"/>
    <property type="molecule type" value="Genomic_DNA"/>
</dbReference>
<evidence type="ECO:0000259" key="3">
    <source>
        <dbReference type="Pfam" id="PF24854"/>
    </source>
</evidence>
<sequence length="394" mass="43791">MHFSTALVAGFAAATSAFLIPPNIPDEIKDTRFRGGPPGHFKEFIHHVLEQKTTTIDLACPGCPFITPQNDDATDIVALERDVENMLHLEFDTHDQTFNVNGHPLLPLEKAQQAQSAVIKAHQIHKDNNEESIEVPINFAMEVMPPIPSPHKEGVSLIPVEFTVLGLNGSPVKVNTISIKLIQPPHGGLVIVHTEELPFEQTPGADTCEGAKPWSICRLRAIIMARFKSMMEATKEKTGQVQGWVKEKTGCGKGKARHGFWRHPHPHADGEHPHRHHGHHGHHRHHRMGHVIHQTLRFFVIPALLGIIGGLAASAIGMLVGQAIVFVYIRAYRRGQRGPARVVEREVVVEDDEKDELLSEDVETLPVYEDAPKYEEAMARDVEAEAVPPEDEKQ</sequence>
<evidence type="ECO:0000313" key="5">
    <source>
        <dbReference type="Proteomes" id="UP001316803"/>
    </source>
</evidence>
<organism evidence="4 5">
    <name type="scientific">Knufia fluminis</name>
    <dbReference type="NCBI Taxonomy" id="191047"/>
    <lineage>
        <taxon>Eukaryota</taxon>
        <taxon>Fungi</taxon>
        <taxon>Dikarya</taxon>
        <taxon>Ascomycota</taxon>
        <taxon>Pezizomycotina</taxon>
        <taxon>Eurotiomycetes</taxon>
        <taxon>Chaetothyriomycetidae</taxon>
        <taxon>Chaetothyriales</taxon>
        <taxon>Trichomeriaceae</taxon>
        <taxon>Knufia</taxon>
    </lineage>
</organism>
<dbReference type="PANTHER" id="PTHR40622">
    <property type="match status" value="1"/>
</dbReference>
<comment type="caution">
    <text evidence="4">The sequence shown here is derived from an EMBL/GenBank/DDBJ whole genome shotgun (WGS) entry which is preliminary data.</text>
</comment>
<evidence type="ECO:0000313" key="4">
    <source>
        <dbReference type="EMBL" id="KAK5949671.1"/>
    </source>
</evidence>
<reference evidence="4 5" key="1">
    <citation type="submission" date="2022-12" db="EMBL/GenBank/DDBJ databases">
        <title>Genomic features and morphological characterization of a novel Knufia sp. strain isolated from spacecraft assembly facility.</title>
        <authorList>
            <person name="Teixeira M."/>
            <person name="Chander A.M."/>
            <person name="Stajich J.E."/>
            <person name="Venkateswaran K."/>
        </authorList>
    </citation>
    <scope>NUCLEOTIDE SEQUENCE [LARGE SCALE GENOMIC DNA]</scope>
    <source>
        <strain evidence="4 5">FJI-L2-BK-P2</strain>
    </source>
</reference>
<keyword evidence="1" id="KW-1133">Transmembrane helix</keyword>
<evidence type="ECO:0000256" key="1">
    <source>
        <dbReference type="SAM" id="Phobius"/>
    </source>
</evidence>
<feature type="chain" id="PRO_5043041845" description="DUF7728 domain-containing protein" evidence="2">
    <location>
        <begin position="18"/>
        <end position="394"/>
    </location>
</feature>
<keyword evidence="2" id="KW-0732">Signal</keyword>
<dbReference type="PANTHER" id="PTHR40622:SF1">
    <property type="match status" value="1"/>
</dbReference>
<evidence type="ECO:0000256" key="2">
    <source>
        <dbReference type="SAM" id="SignalP"/>
    </source>
</evidence>
<feature type="transmembrane region" description="Helical" evidence="1">
    <location>
        <begin position="298"/>
        <end position="329"/>
    </location>
</feature>
<keyword evidence="1" id="KW-0812">Transmembrane</keyword>
<dbReference type="Proteomes" id="UP001316803">
    <property type="component" value="Unassembled WGS sequence"/>
</dbReference>
<dbReference type="InterPro" id="IPR056145">
    <property type="entry name" value="DUF7728"/>
</dbReference>
<name>A0AAN8I4Y8_9EURO</name>
<dbReference type="Pfam" id="PF24854">
    <property type="entry name" value="DUF7728"/>
    <property type="match status" value="1"/>
</dbReference>
<protein>
    <recommendedName>
        <fullName evidence="3">DUF7728 domain-containing protein</fullName>
    </recommendedName>
</protein>
<accession>A0AAN8I4Y8</accession>
<feature type="signal peptide" evidence="2">
    <location>
        <begin position="1"/>
        <end position="17"/>
    </location>
</feature>
<keyword evidence="5" id="KW-1185">Reference proteome</keyword>
<feature type="domain" description="DUF7728" evidence="3">
    <location>
        <begin position="53"/>
        <end position="195"/>
    </location>
</feature>